<evidence type="ECO:0000313" key="2">
    <source>
        <dbReference type="EMBL" id="KAL3073407.1"/>
    </source>
</evidence>
<evidence type="ECO:0000313" key="3">
    <source>
        <dbReference type="Proteomes" id="UP001620626"/>
    </source>
</evidence>
<keyword evidence="3" id="KW-1185">Reference proteome</keyword>
<comment type="caution">
    <text evidence="2">The sequence shown here is derived from an EMBL/GenBank/DDBJ whole genome shotgun (WGS) entry which is preliminary data.</text>
</comment>
<name>A0ABD2I2Z4_9BILA</name>
<organism evidence="2 3">
    <name type="scientific">Heterodera trifolii</name>
    <dbReference type="NCBI Taxonomy" id="157864"/>
    <lineage>
        <taxon>Eukaryota</taxon>
        <taxon>Metazoa</taxon>
        <taxon>Ecdysozoa</taxon>
        <taxon>Nematoda</taxon>
        <taxon>Chromadorea</taxon>
        <taxon>Rhabditida</taxon>
        <taxon>Tylenchina</taxon>
        <taxon>Tylenchomorpha</taxon>
        <taxon>Tylenchoidea</taxon>
        <taxon>Heteroderidae</taxon>
        <taxon>Heteroderinae</taxon>
        <taxon>Heterodera</taxon>
    </lineage>
</organism>
<proteinExistence type="predicted"/>
<dbReference type="AlphaFoldDB" id="A0ABD2I2Z4"/>
<accession>A0ABD2I2Z4</accession>
<dbReference type="EMBL" id="JBICBT010001317">
    <property type="protein sequence ID" value="KAL3073407.1"/>
    <property type="molecule type" value="Genomic_DNA"/>
</dbReference>
<evidence type="ECO:0000256" key="1">
    <source>
        <dbReference type="SAM" id="MobiDB-lite"/>
    </source>
</evidence>
<reference evidence="2 3" key="1">
    <citation type="submission" date="2024-10" db="EMBL/GenBank/DDBJ databases">
        <authorList>
            <person name="Kim D."/>
        </authorList>
    </citation>
    <scope>NUCLEOTIDE SEQUENCE [LARGE SCALE GENOMIC DNA]</scope>
    <source>
        <strain evidence="2">BH-2024</strain>
    </source>
</reference>
<protein>
    <submittedName>
        <fullName evidence="2">Uncharacterized protein</fullName>
    </submittedName>
</protein>
<dbReference type="Proteomes" id="UP001620626">
    <property type="component" value="Unassembled WGS sequence"/>
</dbReference>
<sequence length="335" mass="37456">MCTPSADVVQLRNCNECPQNEVLVEHKACADDEDDETVEPAEPSCDNPKPKPSLQCKVGHYSNYGAIIEILECPPLKTEFCIAYGCQKEPNDVYMAWQCSESDKCPDLSGANDFGGLNLTGCECKIGEKDTNLGNENFTFPIDDPAGSDEDGAYHNSMDSPDSGNEHCTLSLELAGALALILNADLAVTDADSRIQINKHEEEYGMSGASPFTFVMEFKNRICWNLMQSHTPPTFNYIKLTLSGDCGRAKFGLPNLIAYTGRVQELRGVQLDLKNRKVTQWHNPFEPIDGYESKRMKKSNYQWQSTDLDMIDEYGHQKILSDIEKEARMNESDYD</sequence>
<gene>
    <name evidence="2" type="ORF">niasHT_038545</name>
</gene>
<feature type="region of interest" description="Disordered" evidence="1">
    <location>
        <begin position="31"/>
        <end position="51"/>
    </location>
</feature>